<feature type="region of interest" description="Disordered" evidence="1">
    <location>
        <begin position="406"/>
        <end position="435"/>
    </location>
</feature>
<dbReference type="VEuPathDB" id="FungiDB:AB675_3990"/>
<comment type="caution">
    <text evidence="2">The sequence shown here is derived from an EMBL/GenBank/DDBJ whole genome shotgun (WGS) entry which is preliminary data.</text>
</comment>
<name>A0A0N1HQ53_9EURO</name>
<evidence type="ECO:0000256" key="1">
    <source>
        <dbReference type="SAM" id="MobiDB-lite"/>
    </source>
</evidence>
<reference evidence="2 3" key="1">
    <citation type="submission" date="2015-06" db="EMBL/GenBank/DDBJ databases">
        <title>Draft genome of the ant-associated black yeast Phialophora attae CBS 131958.</title>
        <authorList>
            <person name="Moreno L.F."/>
            <person name="Stielow B.J."/>
            <person name="de Hoog S."/>
            <person name="Vicente V.A."/>
            <person name="Weiss V.A."/>
            <person name="de Vries M."/>
            <person name="Cruz L.M."/>
            <person name="Souza E.M."/>
        </authorList>
    </citation>
    <scope>NUCLEOTIDE SEQUENCE [LARGE SCALE GENOMIC DNA]</scope>
    <source>
        <strain evidence="2 3">CBS 131958</strain>
    </source>
</reference>
<protein>
    <submittedName>
        <fullName evidence="2">Uncharacterized protein</fullName>
    </submittedName>
</protein>
<dbReference type="PANTHER" id="PTHR38887:SF1">
    <property type="entry name" value="RAS MODIFICATION PROTEIN ERF4"/>
    <property type="match status" value="1"/>
</dbReference>
<feature type="region of interest" description="Disordered" evidence="1">
    <location>
        <begin position="308"/>
        <end position="334"/>
    </location>
</feature>
<dbReference type="EMBL" id="LFJN01000023">
    <property type="protein sequence ID" value="KPI37532.1"/>
    <property type="molecule type" value="Genomic_DNA"/>
</dbReference>
<dbReference type="Proteomes" id="UP000038010">
    <property type="component" value="Unassembled WGS sequence"/>
</dbReference>
<dbReference type="OrthoDB" id="3433125at2759"/>
<gene>
    <name evidence="2" type="ORF">AB675_3990</name>
</gene>
<sequence>MPRPIAKVADGGTFLVGLASEVNAGNKARKAANKTAESERQQQGVANYPSTSSSGPQYSYVDGPPPSYDDAVDGHPGQNPPKSFADMGVPLPHSSFSLQQSVNTPIHPLPYPVILPQRRPNNRSRGFVQAYPPDLGTYKGIDEITFLQFLAEFHKSSQASKAFTAVNVAAMVAGFTPGMIAFAVSNAVAMTSAVGQEYHGRYRTNSYLDKANEEFFHPRNLHCMVMTFKRDDPNVLLDIDGQTGSSKGVQAGGPISKLSLKAKSLMGADKPKTEGTFRTSDGVTEGELSLPQAAELVYPTAATVAAFQDDSSSDDEGSEKAKKQPSVWKTMGNSAGNYIDRREQAKFAAEHGSDSRLAMPGATDSSNFASKYSDPSYVNPVTSGLSNLSLRGSGRDRGLGNRLHGIFKSSRQPSPNAEAFEQHHGQDMKAPQLHKKKGVGPMLGTLMAEDVLYLLIAELPSKEERNAILHQAT</sequence>
<organism evidence="2 3">
    <name type="scientific">Cyphellophora attinorum</name>
    <dbReference type="NCBI Taxonomy" id="1664694"/>
    <lineage>
        <taxon>Eukaryota</taxon>
        <taxon>Fungi</taxon>
        <taxon>Dikarya</taxon>
        <taxon>Ascomycota</taxon>
        <taxon>Pezizomycotina</taxon>
        <taxon>Eurotiomycetes</taxon>
        <taxon>Chaetothyriomycetidae</taxon>
        <taxon>Chaetothyriales</taxon>
        <taxon>Cyphellophoraceae</taxon>
        <taxon>Cyphellophora</taxon>
    </lineage>
</organism>
<dbReference type="RefSeq" id="XP_017997495.1">
    <property type="nucleotide sequence ID" value="XM_018144092.1"/>
</dbReference>
<feature type="compositionally biased region" description="Polar residues" evidence="1">
    <location>
        <begin position="41"/>
        <end position="57"/>
    </location>
</feature>
<evidence type="ECO:0000313" key="3">
    <source>
        <dbReference type="Proteomes" id="UP000038010"/>
    </source>
</evidence>
<dbReference type="InterPro" id="IPR053221">
    <property type="entry name" value="Burnettramic_acid_biosynth"/>
</dbReference>
<keyword evidence="3" id="KW-1185">Reference proteome</keyword>
<feature type="region of interest" description="Disordered" evidence="1">
    <location>
        <begin position="23"/>
        <end position="90"/>
    </location>
</feature>
<evidence type="ECO:0000313" key="2">
    <source>
        <dbReference type="EMBL" id="KPI37532.1"/>
    </source>
</evidence>
<dbReference type="PANTHER" id="PTHR38887">
    <property type="entry name" value="CHROMOSOME 21, WHOLE GENOME SHOTGUN SEQUENCE"/>
    <property type="match status" value="1"/>
</dbReference>
<dbReference type="GeneID" id="28735972"/>
<accession>A0A0N1HQ53</accession>
<proteinExistence type="predicted"/>
<dbReference type="AlphaFoldDB" id="A0A0N1HQ53"/>